<name>A0A828G9D0_ECOLX</name>
<organism evidence="1 2">
    <name type="scientific">Escherichia coli</name>
    <dbReference type="NCBI Taxonomy" id="562"/>
    <lineage>
        <taxon>Bacteria</taxon>
        <taxon>Pseudomonadati</taxon>
        <taxon>Pseudomonadota</taxon>
        <taxon>Gammaproteobacteria</taxon>
        <taxon>Enterobacterales</taxon>
        <taxon>Enterobacteriaceae</taxon>
        <taxon>Escherichia</taxon>
    </lineage>
</organism>
<gene>
    <name evidence="1" type="ORF">FPS11_29265</name>
</gene>
<dbReference type="AlphaFoldDB" id="A0A828G9D0"/>
<proteinExistence type="predicted"/>
<comment type="caution">
    <text evidence="1">The sequence shown here is derived from an EMBL/GenBank/DDBJ whole genome shotgun (WGS) entry which is preliminary data.</text>
</comment>
<evidence type="ECO:0000313" key="2">
    <source>
        <dbReference type="Proteomes" id="UP000543252"/>
    </source>
</evidence>
<evidence type="ECO:0000313" key="1">
    <source>
        <dbReference type="EMBL" id="EFB3618889.1"/>
    </source>
</evidence>
<accession>A0A828G9D0</accession>
<sequence>MNLQEIKNKVLSLPTIMNLADELLIIDELMTIDVNDLIEDQDIFKSIIDALELSHIDSGFMELTEENESSFINFYKWLNKTNNKFNLGINANTIDSFSLTVEDVKKMML</sequence>
<dbReference type="RefSeq" id="WP_124866153.1">
    <property type="nucleotide sequence ID" value="NZ_CADDXL010000002.1"/>
</dbReference>
<protein>
    <submittedName>
        <fullName evidence="1">Uncharacterized protein</fullName>
    </submittedName>
</protein>
<dbReference type="EMBL" id="AASFMQ010000113">
    <property type="protein sequence ID" value="EFB3618889.1"/>
    <property type="molecule type" value="Genomic_DNA"/>
</dbReference>
<reference evidence="1 2" key="1">
    <citation type="submission" date="2019-07" db="EMBL/GenBank/DDBJ databases">
        <authorList>
            <consortium name="GenomeTrakr network: Whole genome sequencing for foodborne pathogen traceback"/>
        </authorList>
    </citation>
    <scope>NUCLEOTIDE SEQUENCE [LARGE SCALE GENOMIC DNA]</scope>
    <source>
        <strain evidence="1 2">PSU-1859</strain>
    </source>
</reference>
<dbReference type="Proteomes" id="UP000543252">
    <property type="component" value="Unassembled WGS sequence"/>
</dbReference>